<organism evidence="1 2">
    <name type="scientific">Wandonia haliotis</name>
    <dbReference type="NCBI Taxonomy" id="574963"/>
    <lineage>
        <taxon>Bacteria</taxon>
        <taxon>Pseudomonadati</taxon>
        <taxon>Bacteroidota</taxon>
        <taxon>Flavobacteriia</taxon>
        <taxon>Flavobacteriales</taxon>
        <taxon>Crocinitomicaceae</taxon>
        <taxon>Wandonia</taxon>
    </lineage>
</organism>
<evidence type="ECO:0000313" key="2">
    <source>
        <dbReference type="Proteomes" id="UP001501126"/>
    </source>
</evidence>
<sequence length="186" mass="22031">MKNNILSLVLTFCSLSFLYGQEDSLKHKAQVQFSLFIDSILQKEIDKKNYELFNFSELSFIREYPLEITSLAYPSLYSDRDEYYAAFLYREKYNDTTFPEDLNKQVLKQYTKLRKIILKTIRSGKQTTGKEKKRISKLQSEMENSEPPLTGYFQKASIRYIYNGVKNEKHFSIIYDLQLNVLNYGE</sequence>
<dbReference type="RefSeq" id="WP_343786849.1">
    <property type="nucleotide sequence ID" value="NZ_BAAAFH010000011.1"/>
</dbReference>
<proteinExistence type="predicted"/>
<protein>
    <submittedName>
        <fullName evidence="1">Uncharacterized protein</fullName>
    </submittedName>
</protein>
<comment type="caution">
    <text evidence="1">The sequence shown here is derived from an EMBL/GenBank/DDBJ whole genome shotgun (WGS) entry which is preliminary data.</text>
</comment>
<dbReference type="EMBL" id="BAAAFH010000011">
    <property type="protein sequence ID" value="GAA0875405.1"/>
    <property type="molecule type" value="Genomic_DNA"/>
</dbReference>
<reference evidence="2" key="1">
    <citation type="journal article" date="2019" name="Int. J. Syst. Evol. Microbiol.">
        <title>The Global Catalogue of Microorganisms (GCM) 10K type strain sequencing project: providing services to taxonomists for standard genome sequencing and annotation.</title>
        <authorList>
            <consortium name="The Broad Institute Genomics Platform"/>
            <consortium name="The Broad Institute Genome Sequencing Center for Infectious Disease"/>
            <person name="Wu L."/>
            <person name="Ma J."/>
        </authorList>
    </citation>
    <scope>NUCLEOTIDE SEQUENCE [LARGE SCALE GENOMIC DNA]</scope>
    <source>
        <strain evidence="2">JCM 16083</strain>
    </source>
</reference>
<keyword evidence="2" id="KW-1185">Reference proteome</keyword>
<dbReference type="Proteomes" id="UP001501126">
    <property type="component" value="Unassembled WGS sequence"/>
</dbReference>
<evidence type="ECO:0000313" key="1">
    <source>
        <dbReference type="EMBL" id="GAA0875405.1"/>
    </source>
</evidence>
<accession>A0ABP3Y1D4</accession>
<name>A0ABP3Y1D4_9FLAO</name>
<gene>
    <name evidence="1" type="ORF">GCM10009118_18140</name>
</gene>